<accession>A0A843W3Q3</accession>
<evidence type="ECO:0000313" key="2">
    <source>
        <dbReference type="EMBL" id="MQM01548.1"/>
    </source>
</evidence>
<dbReference type="EMBL" id="NMUH01002696">
    <property type="protein sequence ID" value="MQM01548.1"/>
    <property type="molecule type" value="Genomic_DNA"/>
</dbReference>
<evidence type="ECO:0000256" key="1">
    <source>
        <dbReference type="SAM" id="MobiDB-lite"/>
    </source>
</evidence>
<dbReference type="Proteomes" id="UP000652761">
    <property type="component" value="Unassembled WGS sequence"/>
</dbReference>
<protein>
    <recommendedName>
        <fullName evidence="4">AMP-dependent synthetase/ligase domain-containing protein</fullName>
    </recommendedName>
</protein>
<name>A0A843W3Q3_COLES</name>
<sequence length="132" mass="14536">TKKRRKKKMDPAFPGTISAMLHRTASGQRRLAPRTPEWEELSTSFLHLVDSTASSLLNSGIQSGDTVALPFPDIVESCAVMLAVMRCRARALPLLMAAYPRRCRGGTSPPSSHRPTWWGRVRPRSPPSEGSP</sequence>
<comment type="caution">
    <text evidence="2">The sequence shown here is derived from an EMBL/GenBank/DDBJ whole genome shotgun (WGS) entry which is preliminary data.</text>
</comment>
<evidence type="ECO:0000313" key="3">
    <source>
        <dbReference type="Proteomes" id="UP000652761"/>
    </source>
</evidence>
<dbReference type="Gene3D" id="3.40.50.980">
    <property type="match status" value="1"/>
</dbReference>
<proteinExistence type="predicted"/>
<reference evidence="2" key="1">
    <citation type="submission" date="2017-07" db="EMBL/GenBank/DDBJ databases">
        <title>Taro Niue Genome Assembly and Annotation.</title>
        <authorList>
            <person name="Atibalentja N."/>
            <person name="Keating K."/>
            <person name="Fields C.J."/>
        </authorList>
    </citation>
    <scope>NUCLEOTIDE SEQUENCE</scope>
    <source>
        <strain evidence="2">Niue_2</strain>
        <tissue evidence="2">Leaf</tissue>
    </source>
</reference>
<keyword evidence="3" id="KW-1185">Reference proteome</keyword>
<organism evidence="2 3">
    <name type="scientific">Colocasia esculenta</name>
    <name type="common">Wild taro</name>
    <name type="synonym">Arum esculentum</name>
    <dbReference type="NCBI Taxonomy" id="4460"/>
    <lineage>
        <taxon>Eukaryota</taxon>
        <taxon>Viridiplantae</taxon>
        <taxon>Streptophyta</taxon>
        <taxon>Embryophyta</taxon>
        <taxon>Tracheophyta</taxon>
        <taxon>Spermatophyta</taxon>
        <taxon>Magnoliopsida</taxon>
        <taxon>Liliopsida</taxon>
        <taxon>Araceae</taxon>
        <taxon>Aroideae</taxon>
        <taxon>Colocasieae</taxon>
        <taxon>Colocasia</taxon>
    </lineage>
</organism>
<dbReference type="AlphaFoldDB" id="A0A843W3Q3"/>
<feature type="region of interest" description="Disordered" evidence="1">
    <location>
        <begin position="102"/>
        <end position="132"/>
    </location>
</feature>
<evidence type="ECO:0008006" key="4">
    <source>
        <dbReference type="Google" id="ProtNLM"/>
    </source>
</evidence>
<dbReference type="SUPFAM" id="SSF56801">
    <property type="entry name" value="Acetyl-CoA synthetase-like"/>
    <property type="match status" value="1"/>
</dbReference>
<feature type="non-terminal residue" evidence="2">
    <location>
        <position position="1"/>
    </location>
</feature>
<gene>
    <name evidence="2" type="ORF">Taro_034308</name>
</gene>